<evidence type="ECO:0000313" key="3">
    <source>
        <dbReference type="Proteomes" id="UP001273505"/>
    </source>
</evidence>
<dbReference type="EMBL" id="JAXAFO010000004">
    <property type="protein sequence ID" value="MDX6848365.1"/>
    <property type="molecule type" value="Genomic_DNA"/>
</dbReference>
<evidence type="ECO:0000256" key="1">
    <source>
        <dbReference type="SAM" id="SignalP"/>
    </source>
</evidence>
<feature type="chain" id="PRO_5047023094" evidence="1">
    <location>
        <begin position="23"/>
        <end position="364"/>
    </location>
</feature>
<evidence type="ECO:0000313" key="2">
    <source>
        <dbReference type="EMBL" id="MDX6848365.1"/>
    </source>
</evidence>
<accession>A0ABU4RU08</accession>
<organism evidence="2 3">
    <name type="scientific">Gilvimarinus gilvus</name>
    <dbReference type="NCBI Taxonomy" id="3058038"/>
    <lineage>
        <taxon>Bacteria</taxon>
        <taxon>Pseudomonadati</taxon>
        <taxon>Pseudomonadota</taxon>
        <taxon>Gammaproteobacteria</taxon>
        <taxon>Cellvibrionales</taxon>
        <taxon>Cellvibrionaceae</taxon>
        <taxon>Gilvimarinus</taxon>
    </lineage>
</organism>
<comment type="caution">
    <text evidence="2">The sequence shown here is derived from an EMBL/GenBank/DDBJ whole genome shotgun (WGS) entry which is preliminary data.</text>
</comment>
<dbReference type="Proteomes" id="UP001273505">
    <property type="component" value="Unassembled WGS sequence"/>
</dbReference>
<dbReference type="InterPro" id="IPR007433">
    <property type="entry name" value="DUF481"/>
</dbReference>
<proteinExistence type="predicted"/>
<keyword evidence="3" id="KW-1185">Reference proteome</keyword>
<dbReference type="Pfam" id="PF04338">
    <property type="entry name" value="DUF481"/>
    <property type="match status" value="1"/>
</dbReference>
<keyword evidence="1" id="KW-0732">Signal</keyword>
<dbReference type="RefSeq" id="WP_302721211.1">
    <property type="nucleotide sequence ID" value="NZ_JAULRU010000264.1"/>
</dbReference>
<reference evidence="2 3" key="1">
    <citation type="submission" date="2023-11" db="EMBL/GenBank/DDBJ databases">
        <title>Gilvimarinus fulvus sp. nov., isolated from the surface of Kelp.</title>
        <authorList>
            <person name="Sun Y.Y."/>
            <person name="Gong Y."/>
            <person name="Du Z.J."/>
        </authorList>
    </citation>
    <scope>NUCLEOTIDE SEQUENCE [LARGE SCALE GENOMIC DNA]</scope>
    <source>
        <strain evidence="2 3">SDUM040013</strain>
    </source>
</reference>
<feature type="signal peptide" evidence="1">
    <location>
        <begin position="1"/>
        <end position="22"/>
    </location>
</feature>
<name>A0ABU4RU08_9GAMM</name>
<sequence length="364" mass="41415">MRHIFKVIVTSGLLLLALIATAESEQKKKVWPDPPASLDGWDWVQLDSGEWLKGEIIGLYDKTLSFDSDFFDELSLDWSDDIVRVLSSQSMAVRLNSGETVWGPVDINQKTLRFSGPVTAQHPRADIVAMSRRGEREIDRWRVGVTLGGSLKEGNTAQRSLSSNLSLNRYTSKSVFALTYRGDYSETGEILTEESHRFSSRLDRFLESRLYWTPGYLEYFRDRSQNIDARITYSVFAGYYLLDQAHITWKVGGGPGYQYQEFTTAPQGQALSSDTAVITAESNIEWDVTSELTLSLLYQPQFTNEATGQYKHVVDAAFTVDLTEKLDFELSYLWDYTKKPQIDENGVLPKQNDYTITMGLKWSH</sequence>
<gene>
    <name evidence="2" type="ORF">SCD92_03270</name>
</gene>
<protein>
    <submittedName>
        <fullName evidence="2">DUF481 domain-containing protein</fullName>
    </submittedName>
</protein>